<proteinExistence type="predicted"/>
<protein>
    <submittedName>
        <fullName evidence="2">Uncharacterized protein</fullName>
    </submittedName>
</protein>
<evidence type="ECO:0000313" key="3">
    <source>
        <dbReference type="EMBL" id="PRP79430.1"/>
    </source>
</evidence>
<feature type="region of interest" description="Disordered" evidence="1">
    <location>
        <begin position="1"/>
        <end position="70"/>
    </location>
</feature>
<comment type="caution">
    <text evidence="2">The sequence shown here is derived from an EMBL/GenBank/DDBJ whole genome shotgun (WGS) entry which is preliminary data.</text>
</comment>
<dbReference type="Proteomes" id="UP000241769">
    <property type="component" value="Unassembled WGS sequence"/>
</dbReference>
<dbReference type="AlphaFoldDB" id="A0A2P6N3U7"/>
<dbReference type="InParanoid" id="A0A2P6N3U7"/>
<feature type="compositionally biased region" description="Basic residues" evidence="1">
    <location>
        <begin position="36"/>
        <end position="53"/>
    </location>
</feature>
<sequence>MTMIEESVPTTTMPHKECKKDKKKKEHKECKDKTEKRQRKSLKKDMKRQHKATKCGNKEEKRERKLQKKAWKKERKECSKVYYAKNTIDLANLRDVTSANPHKIIIDGSSLLSGDDYLSSLLAQRRMGEAEAQLNNISRQFAQNHNLAHVRILYDTTPVVEENERFSVASARPAFGSSVDAIVHQVRTEADLSRLVFVSNDKQLSHALAILGVQTVRSKAWFSAVNKTAFGVDAVNRLASQMGASLNIPTATETTSVVPTHATNTDITITSA</sequence>
<name>A0A2P6N3U7_9EUKA</name>
<dbReference type="EMBL" id="MDYQ01000184">
    <property type="protein sequence ID" value="PRP79430.1"/>
    <property type="molecule type" value="Genomic_DNA"/>
</dbReference>
<reference evidence="2 4" key="1">
    <citation type="journal article" date="2018" name="Genome Biol. Evol.">
        <title>Multiple Roots of Fruiting Body Formation in Amoebozoa.</title>
        <authorList>
            <person name="Hillmann F."/>
            <person name="Forbes G."/>
            <person name="Novohradska S."/>
            <person name="Ferling I."/>
            <person name="Riege K."/>
            <person name="Groth M."/>
            <person name="Westermann M."/>
            <person name="Marz M."/>
            <person name="Spaller T."/>
            <person name="Winckler T."/>
            <person name="Schaap P."/>
            <person name="Glockner G."/>
        </authorList>
    </citation>
    <scope>NUCLEOTIDE SEQUENCE [LARGE SCALE GENOMIC DNA]</scope>
    <source>
        <strain evidence="2 4">Jena</strain>
    </source>
</reference>
<organism evidence="2 4">
    <name type="scientific">Planoprotostelium fungivorum</name>
    <dbReference type="NCBI Taxonomy" id="1890364"/>
    <lineage>
        <taxon>Eukaryota</taxon>
        <taxon>Amoebozoa</taxon>
        <taxon>Evosea</taxon>
        <taxon>Variosea</taxon>
        <taxon>Cavosteliida</taxon>
        <taxon>Cavosteliaceae</taxon>
        <taxon>Planoprotostelium</taxon>
    </lineage>
</organism>
<evidence type="ECO:0000313" key="2">
    <source>
        <dbReference type="EMBL" id="PRP78629.1"/>
    </source>
</evidence>
<dbReference type="EMBL" id="MDYQ01000213">
    <property type="protein sequence ID" value="PRP78629.1"/>
    <property type="molecule type" value="Genomic_DNA"/>
</dbReference>
<evidence type="ECO:0000313" key="4">
    <source>
        <dbReference type="Proteomes" id="UP000241769"/>
    </source>
</evidence>
<keyword evidence="4" id="KW-1185">Reference proteome</keyword>
<gene>
    <name evidence="3" type="ORF">PROFUN_08191</name>
    <name evidence="2" type="ORF">PROFUN_13503</name>
</gene>
<evidence type="ECO:0000256" key="1">
    <source>
        <dbReference type="SAM" id="MobiDB-lite"/>
    </source>
</evidence>
<accession>A0A2P6N3U7</accession>